<proteinExistence type="predicted"/>
<keyword evidence="2" id="KW-1185">Reference proteome</keyword>
<dbReference type="AlphaFoldDB" id="A0A8F1MBV9"/>
<dbReference type="Proteomes" id="UP000679129">
    <property type="component" value="Chromosome"/>
</dbReference>
<sequence length="59" mass="7038">MYYERYYAGDIAAKNREISRLTKENRKYPTPGSLALMSLWTRKRLAIKELRSQIQQKDS</sequence>
<protein>
    <submittedName>
        <fullName evidence="1">Uncharacterized protein</fullName>
    </submittedName>
</protein>
<gene>
    <name evidence="1" type="ORF">KOY48_02080</name>
</gene>
<organism evidence="1 2">
    <name type="scientific">Candidatus Minimicrobia naudis</name>
    <dbReference type="NCBI Taxonomy" id="2841263"/>
    <lineage>
        <taxon>Bacteria</taxon>
        <taxon>Candidatus Saccharimonadota</taxon>
        <taxon>Candidatus Saccharimonadota incertae sedis</taxon>
        <taxon>Candidatus Minimicrobia</taxon>
    </lineage>
</organism>
<name>A0A8F1MBV9_9BACT</name>
<dbReference type="KEGG" id="mnd:KOY48_02080"/>
<evidence type="ECO:0000313" key="1">
    <source>
        <dbReference type="EMBL" id="QWQ32616.1"/>
    </source>
</evidence>
<reference evidence="1" key="1">
    <citation type="submission" date="2021-06" db="EMBL/GenBank/DDBJ databases">
        <title>An adapted protocol for Saccharibacteria cultivation: two new species join this phylum of Candidate Phyla Radiations.</title>
        <authorList>
            <person name="Ibrahim A."/>
            <person name="Maatouk M."/>
            <person name="Zgheib R."/>
            <person name="Haddad G."/>
            <person name="Bou Khalil J."/>
            <person name="Raoult D."/>
            <person name="Bittar F."/>
        </authorList>
    </citation>
    <scope>NUCLEOTIDE SEQUENCE</scope>
    <source>
        <strain evidence="1">IHU1</strain>
    </source>
</reference>
<evidence type="ECO:0000313" key="2">
    <source>
        <dbReference type="Proteomes" id="UP000679129"/>
    </source>
</evidence>
<accession>A0A8F1MBV9</accession>
<dbReference type="EMBL" id="CP076460">
    <property type="protein sequence ID" value="QWQ32616.1"/>
    <property type="molecule type" value="Genomic_DNA"/>
</dbReference>